<evidence type="ECO:0000256" key="10">
    <source>
        <dbReference type="ARBA" id="ARBA00022833"/>
    </source>
</evidence>
<evidence type="ECO:0000256" key="4">
    <source>
        <dbReference type="ARBA" id="ARBA00012483"/>
    </source>
</evidence>
<evidence type="ECO:0000256" key="8">
    <source>
        <dbReference type="ARBA" id="ARBA00022771"/>
    </source>
</evidence>
<comment type="subcellular location">
    <subcellularLocation>
        <location evidence="2">Membrane</location>
        <topology evidence="2">Single-pass membrane protein</topology>
    </subcellularLocation>
</comment>
<dbReference type="OMA" id="MVFFTAD"/>
<keyword evidence="10" id="KW-0862">Zinc</keyword>
<evidence type="ECO:0000256" key="3">
    <source>
        <dbReference type="ARBA" id="ARBA00004906"/>
    </source>
</evidence>
<keyword evidence="9" id="KW-0833">Ubl conjugation pathway</keyword>
<evidence type="ECO:0000313" key="16">
    <source>
        <dbReference type="RefSeq" id="XP_016498567.2"/>
    </source>
</evidence>
<dbReference type="GeneID" id="107817253"/>
<evidence type="ECO:0000256" key="13">
    <source>
        <dbReference type="ARBA" id="ARBA00024209"/>
    </source>
</evidence>
<evidence type="ECO:0000256" key="7">
    <source>
        <dbReference type="ARBA" id="ARBA00022723"/>
    </source>
</evidence>
<keyword evidence="11" id="KW-1133">Transmembrane helix</keyword>
<dbReference type="RefSeq" id="XP_016498567.2">
    <property type="nucleotide sequence ID" value="XM_016643081.2"/>
</dbReference>
<keyword evidence="6" id="KW-0812">Transmembrane</keyword>
<evidence type="ECO:0000256" key="2">
    <source>
        <dbReference type="ARBA" id="ARBA00004167"/>
    </source>
</evidence>
<comment type="similarity">
    <text evidence="13">Belongs to the RING-type zinc finger family. ATL subfamily.</text>
</comment>
<keyword evidence="8 14" id="KW-0863">Zinc-finger</keyword>
<name>A0A1S4CBG4_TOBAC</name>
<keyword evidence="12" id="KW-0472">Membrane</keyword>
<evidence type="ECO:0000256" key="14">
    <source>
        <dbReference type="PROSITE-ProRule" id="PRU00175"/>
    </source>
</evidence>
<evidence type="ECO:0000256" key="11">
    <source>
        <dbReference type="ARBA" id="ARBA00022989"/>
    </source>
</evidence>
<comment type="pathway">
    <text evidence="3">Protein modification; protein ubiquitination.</text>
</comment>
<dbReference type="Proteomes" id="UP000790787">
    <property type="component" value="Chromosome 7"/>
</dbReference>
<dbReference type="OrthoDB" id="8062037at2759"/>
<evidence type="ECO:0000256" key="6">
    <source>
        <dbReference type="ARBA" id="ARBA00022692"/>
    </source>
</evidence>
<reference evidence="15" key="1">
    <citation type="journal article" date="2014" name="Nat. Commun.">
        <title>The tobacco genome sequence and its comparison with those of tomato and potato.</title>
        <authorList>
            <person name="Sierro N."/>
            <person name="Battey J.N."/>
            <person name="Ouadi S."/>
            <person name="Bakaher N."/>
            <person name="Bovet L."/>
            <person name="Willig A."/>
            <person name="Goepfert S."/>
            <person name="Peitsch M.C."/>
            <person name="Ivanov N.V."/>
        </authorList>
    </citation>
    <scope>NUCLEOTIDE SEQUENCE [LARGE SCALE GENOMIC DNA]</scope>
</reference>
<dbReference type="AlphaFoldDB" id="A0A1S4CBG4"/>
<dbReference type="Pfam" id="PF13639">
    <property type="entry name" value="zf-RING_2"/>
    <property type="match status" value="1"/>
</dbReference>
<dbReference type="CDD" id="cd16461">
    <property type="entry name" value="RING-H2_EL5-like"/>
    <property type="match status" value="1"/>
</dbReference>
<dbReference type="PANTHER" id="PTHR45768:SF34">
    <property type="entry name" value="RING-H2 FINGER PROTEIN ATL64"/>
    <property type="match status" value="1"/>
</dbReference>
<keyword evidence="5" id="KW-0808">Transferase</keyword>
<dbReference type="SMART" id="SM00184">
    <property type="entry name" value="RING"/>
    <property type="match status" value="1"/>
</dbReference>
<comment type="catalytic activity">
    <reaction evidence="1">
        <text>S-ubiquitinyl-[E2 ubiquitin-conjugating enzyme]-L-cysteine + [acceptor protein]-L-lysine = [E2 ubiquitin-conjugating enzyme]-L-cysteine + N(6)-ubiquitinyl-[acceptor protein]-L-lysine.</text>
        <dbReference type="EC" id="2.3.2.27"/>
    </reaction>
</comment>
<dbReference type="InterPro" id="IPR001841">
    <property type="entry name" value="Znf_RING"/>
</dbReference>
<dbReference type="SUPFAM" id="SSF57850">
    <property type="entry name" value="RING/U-box"/>
    <property type="match status" value="1"/>
</dbReference>
<dbReference type="RefSeq" id="XP_016498567.1">
    <property type="nucleotide sequence ID" value="XM_016643081.1"/>
</dbReference>
<dbReference type="EC" id="2.3.2.27" evidence="4"/>
<protein>
    <recommendedName>
        <fullName evidence="4">RING-type E3 ubiquitin transferase</fullName>
        <ecNumber evidence="4">2.3.2.27</ecNumber>
    </recommendedName>
</protein>
<gene>
    <name evidence="16" type="primary">LOC107817253</name>
</gene>
<evidence type="ECO:0000256" key="5">
    <source>
        <dbReference type="ARBA" id="ARBA00022679"/>
    </source>
</evidence>
<dbReference type="GO" id="GO:0016020">
    <property type="term" value="C:membrane"/>
    <property type="evidence" value="ECO:0007669"/>
    <property type="project" value="UniProtKB-SubCell"/>
</dbReference>
<dbReference type="GO" id="GO:0008270">
    <property type="term" value="F:zinc ion binding"/>
    <property type="evidence" value="ECO:0007669"/>
    <property type="project" value="UniProtKB-KW"/>
</dbReference>
<organism evidence="15 16">
    <name type="scientific">Nicotiana tabacum</name>
    <name type="common">Common tobacco</name>
    <dbReference type="NCBI Taxonomy" id="4097"/>
    <lineage>
        <taxon>Eukaryota</taxon>
        <taxon>Viridiplantae</taxon>
        <taxon>Streptophyta</taxon>
        <taxon>Embryophyta</taxon>
        <taxon>Tracheophyta</taxon>
        <taxon>Spermatophyta</taxon>
        <taxon>Magnoliopsida</taxon>
        <taxon>eudicotyledons</taxon>
        <taxon>Gunneridae</taxon>
        <taxon>Pentapetalae</taxon>
        <taxon>asterids</taxon>
        <taxon>lamiids</taxon>
        <taxon>Solanales</taxon>
        <taxon>Solanaceae</taxon>
        <taxon>Nicotianoideae</taxon>
        <taxon>Nicotianeae</taxon>
        <taxon>Nicotiana</taxon>
    </lineage>
</organism>
<evidence type="ECO:0000256" key="1">
    <source>
        <dbReference type="ARBA" id="ARBA00000900"/>
    </source>
</evidence>
<dbReference type="PaxDb" id="4097-A0A1S4CBG4"/>
<reference evidence="16" key="2">
    <citation type="submission" date="2025-08" db="UniProtKB">
        <authorList>
            <consortium name="RefSeq"/>
        </authorList>
    </citation>
    <scope>IDENTIFICATION</scope>
    <source>
        <tissue evidence="16">Leaf</tissue>
    </source>
</reference>
<evidence type="ECO:0000256" key="12">
    <source>
        <dbReference type="ARBA" id="ARBA00023136"/>
    </source>
</evidence>
<dbReference type="GO" id="GO:0016567">
    <property type="term" value="P:protein ubiquitination"/>
    <property type="evidence" value="ECO:0000318"/>
    <property type="project" value="GO_Central"/>
</dbReference>
<keyword evidence="15" id="KW-1185">Reference proteome</keyword>
<proteinExistence type="inferred from homology"/>
<dbReference type="FunFam" id="3.30.40.10:FF:000475">
    <property type="entry name" value="RING-H2 finger protein ATL3"/>
    <property type="match status" value="1"/>
</dbReference>
<accession>A0A1S4CBG4</accession>
<dbReference type="SMR" id="A0A1S4CBG4"/>
<keyword evidence="7" id="KW-0479">Metal-binding</keyword>
<dbReference type="GO" id="GO:0061630">
    <property type="term" value="F:ubiquitin protein ligase activity"/>
    <property type="evidence" value="ECO:0007669"/>
    <property type="project" value="UniProtKB-EC"/>
</dbReference>
<dbReference type="Gene3D" id="3.30.40.10">
    <property type="entry name" value="Zinc/RING finger domain, C3HC4 (zinc finger)"/>
    <property type="match status" value="1"/>
</dbReference>
<evidence type="ECO:0000313" key="15">
    <source>
        <dbReference type="Proteomes" id="UP000790787"/>
    </source>
</evidence>
<dbReference type="STRING" id="4097.A0A1S4CBG4"/>
<dbReference type="KEGG" id="nta:107817253"/>
<dbReference type="PROSITE" id="PS50089">
    <property type="entry name" value="ZF_RING_2"/>
    <property type="match status" value="1"/>
</dbReference>
<evidence type="ECO:0000256" key="9">
    <source>
        <dbReference type="ARBA" id="ARBA00022786"/>
    </source>
</evidence>
<dbReference type="PANTHER" id="PTHR45768">
    <property type="entry name" value="E3 UBIQUITIN-PROTEIN LIGASE RNF13-LIKE"/>
    <property type="match status" value="1"/>
</dbReference>
<sequence>MASYSYRFPISHYSATLTTKTTLPKLFLFHRNQQELSLFLLPLYIYIFTSPIFLCAIFFYILISIMDNDSPSMLHDPLINSSSKGYALSGKIMLSAIVILFAVVVFMVGLHLYARWYLLRQRRREILRRRRIHHRRTHIVFYVDNPTSGLSDANQGLEPSVLNSLPAFVYSSKTHPEPLECAVCLSEFEENENGRVLPKCNHSFHLECIDMWFHSHSTCPLCRSPVEPVTEPGENRAEAAVTLNEAAEPGSSSGFCNTCQHQEGENSSVNTTSLGGRRKGLDLTGVRIEVPRNELEDELEMGLRLSSPASQSRSPAARLLSLKRILSMNRKTPTGASHSPRAGTSCAAELDLESGGTQLQPRAQTPR</sequence>
<dbReference type="InterPro" id="IPR013083">
    <property type="entry name" value="Znf_RING/FYVE/PHD"/>
</dbReference>